<evidence type="ECO:0000313" key="2">
    <source>
        <dbReference type="EMBL" id="KAK8066244.1"/>
    </source>
</evidence>
<name>A0ABR1V852_9PEZI</name>
<organism evidence="2 3">
    <name type="scientific">Apiospora hydei</name>
    <dbReference type="NCBI Taxonomy" id="1337664"/>
    <lineage>
        <taxon>Eukaryota</taxon>
        <taxon>Fungi</taxon>
        <taxon>Dikarya</taxon>
        <taxon>Ascomycota</taxon>
        <taxon>Pezizomycotina</taxon>
        <taxon>Sordariomycetes</taxon>
        <taxon>Xylariomycetidae</taxon>
        <taxon>Amphisphaeriales</taxon>
        <taxon>Apiosporaceae</taxon>
        <taxon>Apiospora</taxon>
    </lineage>
</organism>
<protein>
    <submittedName>
        <fullName evidence="2">Spherulation-specific family 4-domain-containing protein</fullName>
    </submittedName>
</protein>
<dbReference type="GeneID" id="92050365"/>
<feature type="region of interest" description="Disordered" evidence="1">
    <location>
        <begin position="27"/>
        <end position="52"/>
    </location>
</feature>
<comment type="caution">
    <text evidence="2">The sequence shown here is derived from an EMBL/GenBank/DDBJ whole genome shotgun (WGS) entry which is preliminary data.</text>
</comment>
<keyword evidence="3" id="KW-1185">Reference proteome</keyword>
<dbReference type="RefSeq" id="XP_066662997.1">
    <property type="nucleotide sequence ID" value="XM_066817305.1"/>
</dbReference>
<feature type="compositionally biased region" description="Basic and acidic residues" evidence="1">
    <location>
        <begin position="35"/>
        <end position="52"/>
    </location>
</feature>
<dbReference type="Proteomes" id="UP001433268">
    <property type="component" value="Unassembled WGS sequence"/>
</dbReference>
<reference evidence="2 3" key="1">
    <citation type="submission" date="2023-01" db="EMBL/GenBank/DDBJ databases">
        <title>Analysis of 21 Apiospora genomes using comparative genomics revels a genus with tremendous synthesis potential of carbohydrate active enzymes and secondary metabolites.</title>
        <authorList>
            <person name="Sorensen T."/>
        </authorList>
    </citation>
    <scope>NUCLEOTIDE SEQUENCE [LARGE SCALE GENOMIC DNA]</scope>
    <source>
        <strain evidence="2 3">CBS 114990</strain>
    </source>
</reference>
<evidence type="ECO:0000313" key="3">
    <source>
        <dbReference type="Proteomes" id="UP001433268"/>
    </source>
</evidence>
<gene>
    <name evidence="2" type="ORF">PG997_012991</name>
</gene>
<dbReference type="EMBL" id="JAQQWN010000009">
    <property type="protein sequence ID" value="KAK8066244.1"/>
    <property type="molecule type" value="Genomic_DNA"/>
</dbReference>
<sequence length="186" mass="20897">MKLALSSAPTQRRHDIRHMCRGGGRCPLPTGHSLLRRDQPQQRTKEHLGLQRERHKQLHAQGQQLHPAQLRQEQVDQGGPAEPGWAGWVSEAGWASLCSNILIHGIWSDETVVEKGNETAFRQPTDHVRQGFAAKGTNRGQFDIVMNPAEDHEQALSDTTDAVVTRETYWATTVGGECPWPYAYYN</sequence>
<accession>A0ABR1V852</accession>
<evidence type="ECO:0000256" key="1">
    <source>
        <dbReference type="SAM" id="MobiDB-lite"/>
    </source>
</evidence>
<proteinExistence type="predicted"/>